<evidence type="ECO:0000256" key="3">
    <source>
        <dbReference type="ARBA" id="ARBA00022547"/>
    </source>
</evidence>
<keyword evidence="4 9" id="KW-0375">Hydrogen ion transport</keyword>
<evidence type="ECO:0000256" key="7">
    <source>
        <dbReference type="ARBA" id="ARBA00023128"/>
    </source>
</evidence>
<comment type="subcellular location">
    <subcellularLocation>
        <location evidence="9">Mitochondrion</location>
    </subcellularLocation>
    <subcellularLocation>
        <location evidence="9">Mitochondrion inner membrane</location>
    </subcellularLocation>
</comment>
<dbReference type="PANTHER" id="PTHR12733">
    <property type="entry name" value="MITOCHONDRIAL ATP SYNTHASE B CHAIN"/>
    <property type="match status" value="1"/>
</dbReference>
<keyword evidence="6 9" id="KW-0406">Ion transport</keyword>
<evidence type="ECO:0000256" key="5">
    <source>
        <dbReference type="ARBA" id="ARBA00022792"/>
    </source>
</evidence>
<evidence type="ECO:0000256" key="8">
    <source>
        <dbReference type="ARBA" id="ARBA00023136"/>
    </source>
</evidence>
<comment type="function">
    <text evidence="9">Subunit b, of the mitochondrial membrane ATP synthase complex (F(1)F(0) ATP synthase or Complex V) that produces ATP from ADP in the presence of a proton gradient across the membrane which is generated by electron transport complexes of the respiratory chain. ATP synthase complex consist of a soluble F(1) head domain - the catalytic core - and a membrane F(1) domain - the membrane proton channel. These two domains are linked by a central stalk rotating inside the F(1) region and a stationary peripheral stalk. During catalysis, ATP synthesis in the catalytic domain of F(1) is coupled via a rotary mechanism of the central stalk subunits to proton translocation. In vivo, can only synthesize ATP although its ATP hydrolase activity can be activated artificially in vitro. Part of the complex F(0) domain. Part of the complex F(0) domain and the peripheric stalk, which acts as a stator to hold the catalytic alpha(3)beta(3) subcomplex and subunit a/ATP6 static relative to the rotary elements.</text>
</comment>
<dbReference type="GO" id="GO:0005743">
    <property type="term" value="C:mitochondrial inner membrane"/>
    <property type="evidence" value="ECO:0007669"/>
    <property type="project" value="UniProtKB-SubCell"/>
</dbReference>
<evidence type="ECO:0000313" key="10">
    <source>
        <dbReference type="Proteomes" id="UP000887575"/>
    </source>
</evidence>
<comment type="similarity">
    <text evidence="1 9">Belongs to the eukaryotic ATPase B chain family.</text>
</comment>
<dbReference type="WBParaSite" id="MBELARI_LOCUS7010">
    <property type="protein sequence ID" value="MBELARI_LOCUS7010"/>
    <property type="gene ID" value="MBELARI_LOCUS7010"/>
</dbReference>
<organism evidence="10 11">
    <name type="scientific">Mesorhabditis belari</name>
    <dbReference type="NCBI Taxonomy" id="2138241"/>
    <lineage>
        <taxon>Eukaryota</taxon>
        <taxon>Metazoa</taxon>
        <taxon>Ecdysozoa</taxon>
        <taxon>Nematoda</taxon>
        <taxon>Chromadorea</taxon>
        <taxon>Rhabditida</taxon>
        <taxon>Rhabditina</taxon>
        <taxon>Rhabditomorpha</taxon>
        <taxon>Rhabditoidea</taxon>
        <taxon>Rhabditidae</taxon>
        <taxon>Mesorhabditinae</taxon>
        <taxon>Mesorhabditis</taxon>
    </lineage>
</organism>
<dbReference type="InterPro" id="IPR008688">
    <property type="entry name" value="ATP_synth_Bsub_B/MI25"/>
</dbReference>
<dbReference type="Gene3D" id="1.20.5.2210">
    <property type="match status" value="1"/>
</dbReference>
<evidence type="ECO:0000256" key="4">
    <source>
        <dbReference type="ARBA" id="ARBA00022781"/>
    </source>
</evidence>
<keyword evidence="10" id="KW-1185">Reference proteome</keyword>
<evidence type="ECO:0000256" key="1">
    <source>
        <dbReference type="ARBA" id="ARBA00007479"/>
    </source>
</evidence>
<dbReference type="GO" id="GO:0045259">
    <property type="term" value="C:proton-transporting ATP synthase complex"/>
    <property type="evidence" value="ECO:0007669"/>
    <property type="project" value="UniProtKB-KW"/>
</dbReference>
<name>A0AAF3FIR0_9BILA</name>
<dbReference type="InterPro" id="IPR013837">
    <property type="entry name" value="ATP_synth_F0_suB"/>
</dbReference>
<keyword evidence="5 9" id="KW-0999">Mitochondrion inner membrane</keyword>
<sequence>MSLSRLVPSKGTRVLIIPIQSRTAAHAAPAAAAVKTGDEEPSFFQKIALRFQGIPLKGEAQRPKTMFDDLDKEFVPPEPLPALPKDFKEGPERDLANFPYPARSMYPPKTRLLMVPDSWCTPFHKITGTSGPYLFYGGLFAFLVNKELWVFEEQGHMLVGWLIFYLLVSRAVGHKLDASLYKGYTERMNYFKGLIQEDLKDAVEFRKTSAAETESLATVKEAFPTILKENMQLQLEAAYRKNVSNVSNELQRRINFLKETEEAKTRFERDIMLKWIVNGVEKQTQDSKDFRLKSKARSSVHQSLLWPF</sequence>
<evidence type="ECO:0000256" key="9">
    <source>
        <dbReference type="RuleBase" id="RU368017"/>
    </source>
</evidence>
<dbReference type="PANTHER" id="PTHR12733:SF3">
    <property type="entry name" value="ATP SYNTHASE F(0) COMPLEX SUBUNIT B1, MITOCHONDRIAL"/>
    <property type="match status" value="1"/>
</dbReference>
<accession>A0AAF3FIR0</accession>
<keyword evidence="3 9" id="KW-0138">CF(0)</keyword>
<keyword evidence="2 9" id="KW-0813">Transport</keyword>
<dbReference type="Pfam" id="PF05405">
    <property type="entry name" value="Mt_ATP-synt_B"/>
    <property type="match status" value="1"/>
</dbReference>
<dbReference type="GO" id="GO:0046933">
    <property type="term" value="F:proton-transporting ATP synthase activity, rotational mechanism"/>
    <property type="evidence" value="ECO:0007669"/>
    <property type="project" value="TreeGrafter"/>
</dbReference>
<proteinExistence type="inferred from homology"/>
<evidence type="ECO:0000256" key="2">
    <source>
        <dbReference type="ARBA" id="ARBA00022448"/>
    </source>
</evidence>
<protein>
    <recommendedName>
        <fullName evidence="9">ATP synthase subunit b</fullName>
    </recommendedName>
</protein>
<comment type="subunit">
    <text evidence="9">F-type ATPases have 2 components, CF(1) - the catalytic core - and CF(0) - the membrane proton channel. CF(1) and CF(0) have multiple subunits.</text>
</comment>
<evidence type="ECO:0000313" key="11">
    <source>
        <dbReference type="WBParaSite" id="MBELARI_LOCUS7010"/>
    </source>
</evidence>
<reference evidence="11" key="1">
    <citation type="submission" date="2024-02" db="UniProtKB">
        <authorList>
            <consortium name="WormBaseParasite"/>
        </authorList>
    </citation>
    <scope>IDENTIFICATION</scope>
</reference>
<dbReference type="SUPFAM" id="SSF161060">
    <property type="entry name" value="ATP synthase B chain-like"/>
    <property type="match status" value="1"/>
</dbReference>
<evidence type="ECO:0000256" key="6">
    <source>
        <dbReference type="ARBA" id="ARBA00023065"/>
    </source>
</evidence>
<keyword evidence="8 9" id="KW-0472">Membrane</keyword>
<dbReference type="Proteomes" id="UP000887575">
    <property type="component" value="Unassembled WGS sequence"/>
</dbReference>
<dbReference type="AlphaFoldDB" id="A0AAF3FIR0"/>
<keyword evidence="7 9" id="KW-0496">Mitochondrion</keyword>